<dbReference type="GO" id="GO:0016705">
    <property type="term" value="F:oxidoreductase activity, acting on paired donors, with incorporation or reduction of molecular oxygen"/>
    <property type="evidence" value="ECO:0007669"/>
    <property type="project" value="InterPro"/>
</dbReference>
<dbReference type="InterPro" id="IPR002403">
    <property type="entry name" value="Cyt_P450_E_grp-IV"/>
</dbReference>
<dbReference type="InterPro" id="IPR001128">
    <property type="entry name" value="Cyt_P450"/>
</dbReference>
<comment type="similarity">
    <text evidence="2 9">Belongs to the cytochrome P450 family.</text>
</comment>
<dbReference type="PANTHER" id="PTHR46206">
    <property type="entry name" value="CYTOCHROME P450"/>
    <property type="match status" value="1"/>
</dbReference>
<comment type="cofactor">
    <cofactor evidence="1 8">
        <name>heme</name>
        <dbReference type="ChEBI" id="CHEBI:30413"/>
    </cofactor>
</comment>
<dbReference type="SUPFAM" id="SSF48264">
    <property type="entry name" value="Cytochrome P450"/>
    <property type="match status" value="1"/>
</dbReference>
<proteinExistence type="inferred from homology"/>
<evidence type="ECO:0000256" key="9">
    <source>
        <dbReference type="RuleBase" id="RU000461"/>
    </source>
</evidence>
<comment type="caution">
    <text evidence="10">The sequence shown here is derived from an EMBL/GenBank/DDBJ whole genome shotgun (WGS) entry which is preliminary data.</text>
</comment>
<keyword evidence="3 8" id="KW-0349">Heme</keyword>
<evidence type="ECO:0000256" key="8">
    <source>
        <dbReference type="PIRSR" id="PIRSR602403-1"/>
    </source>
</evidence>
<keyword evidence="6 8" id="KW-0408">Iron</keyword>
<dbReference type="PROSITE" id="PS00086">
    <property type="entry name" value="CYTOCHROME_P450"/>
    <property type="match status" value="1"/>
</dbReference>
<evidence type="ECO:0000256" key="1">
    <source>
        <dbReference type="ARBA" id="ARBA00001971"/>
    </source>
</evidence>
<evidence type="ECO:0000313" key="10">
    <source>
        <dbReference type="EMBL" id="CAH0046014.1"/>
    </source>
</evidence>
<dbReference type="CDD" id="cd11041">
    <property type="entry name" value="CYP503A1-like"/>
    <property type="match status" value="1"/>
</dbReference>
<dbReference type="Pfam" id="PF00067">
    <property type="entry name" value="p450"/>
    <property type="match status" value="1"/>
</dbReference>
<evidence type="ECO:0000256" key="5">
    <source>
        <dbReference type="ARBA" id="ARBA00023002"/>
    </source>
</evidence>
<evidence type="ECO:0000313" key="11">
    <source>
        <dbReference type="Proteomes" id="UP000775872"/>
    </source>
</evidence>
<reference evidence="10 11" key="2">
    <citation type="submission" date="2021-10" db="EMBL/GenBank/DDBJ databases">
        <authorList>
            <person name="Piombo E."/>
        </authorList>
    </citation>
    <scope>NUCLEOTIDE SEQUENCE [LARGE SCALE GENOMIC DNA]</scope>
</reference>
<accession>A0A9N9WAA4</accession>
<evidence type="ECO:0000256" key="6">
    <source>
        <dbReference type="ARBA" id="ARBA00023004"/>
    </source>
</evidence>
<evidence type="ECO:0000256" key="3">
    <source>
        <dbReference type="ARBA" id="ARBA00022617"/>
    </source>
</evidence>
<gene>
    <name evidence="10" type="ORF">CSOL1703_00012647</name>
</gene>
<keyword evidence="5 9" id="KW-0560">Oxidoreductase</keyword>
<keyword evidence="4 8" id="KW-0479">Metal-binding</keyword>
<dbReference type="EMBL" id="CABFOC020000013">
    <property type="protein sequence ID" value="CAH0046014.1"/>
    <property type="molecule type" value="Genomic_DNA"/>
</dbReference>
<dbReference type="AlphaFoldDB" id="A0A9N9WAA4"/>
<dbReference type="Proteomes" id="UP000775872">
    <property type="component" value="Unassembled WGS sequence"/>
</dbReference>
<dbReference type="PANTHER" id="PTHR46206:SF2">
    <property type="entry name" value="CYTOCHROME P450 MONOOXYGENASE AUSG-RELATED"/>
    <property type="match status" value="1"/>
</dbReference>
<protein>
    <recommendedName>
        <fullName evidence="12">Cytochrome P450</fullName>
    </recommendedName>
</protein>
<sequence length="493" mass="55169">MGILLYSQDAGKTFPDRIFRIMTDLGEVIFLPPQFAEEIKSDHRFSFTTAFEKVCAFQTAATGYFRSLMCALCVQDFHAGIPGFETAELGGLENGLLQLITRKQLTRNLGKSHTAPSAMGQLGTLSDETANALAINFESSGEAAQVWTEVVAKNRVLDIVARVSSRIYLGDELCHDERWLAITKLYTTHFFTAATKLRMYPSNVRRLVHWLIPECKLLRSQFNDAQQILQPIVNHRRGLRRATLATGESVPEFGDALGWVEREAAAKSVHCNPSIFQLLLSTVSINTTADLLEQCMLCIAQYPSIISPLREEICHVLRHRGWSKSSLASMKLLDSVIKESQRLKPTSIAAMRRRVEENVTLSNGVTLKRGTRVYVDASRMWDPNLHHHPEQWDGYRFLKLRSIPGRETMAQLASTSPDHLAFGHGEHACPGRFLAISVIKIVLCHLLLKYDWMLSPGTDVKPVTNGILLVASPTARLLVRRRRRTAAVPDAIG</sequence>
<evidence type="ECO:0008006" key="12">
    <source>
        <dbReference type="Google" id="ProtNLM"/>
    </source>
</evidence>
<dbReference type="PRINTS" id="PR00465">
    <property type="entry name" value="EP450IV"/>
</dbReference>
<dbReference type="GO" id="GO:0020037">
    <property type="term" value="F:heme binding"/>
    <property type="evidence" value="ECO:0007669"/>
    <property type="project" value="InterPro"/>
</dbReference>
<keyword evidence="11" id="KW-1185">Reference proteome</keyword>
<dbReference type="GO" id="GO:0005506">
    <property type="term" value="F:iron ion binding"/>
    <property type="evidence" value="ECO:0007669"/>
    <property type="project" value="InterPro"/>
</dbReference>
<name>A0A9N9WAA4_9HYPO</name>
<dbReference type="Gene3D" id="1.10.630.10">
    <property type="entry name" value="Cytochrome P450"/>
    <property type="match status" value="1"/>
</dbReference>
<organism evidence="10 11">
    <name type="scientific">Clonostachys solani</name>
    <dbReference type="NCBI Taxonomy" id="160281"/>
    <lineage>
        <taxon>Eukaryota</taxon>
        <taxon>Fungi</taxon>
        <taxon>Dikarya</taxon>
        <taxon>Ascomycota</taxon>
        <taxon>Pezizomycotina</taxon>
        <taxon>Sordariomycetes</taxon>
        <taxon>Hypocreomycetidae</taxon>
        <taxon>Hypocreales</taxon>
        <taxon>Bionectriaceae</taxon>
        <taxon>Clonostachys</taxon>
    </lineage>
</organism>
<dbReference type="InterPro" id="IPR017972">
    <property type="entry name" value="Cyt_P450_CS"/>
</dbReference>
<keyword evidence="7 9" id="KW-0503">Monooxygenase</keyword>
<dbReference type="InterPro" id="IPR036396">
    <property type="entry name" value="Cyt_P450_sf"/>
</dbReference>
<dbReference type="GO" id="GO:0004497">
    <property type="term" value="F:monooxygenase activity"/>
    <property type="evidence" value="ECO:0007669"/>
    <property type="project" value="UniProtKB-KW"/>
</dbReference>
<dbReference type="OrthoDB" id="1844152at2759"/>
<evidence type="ECO:0000256" key="7">
    <source>
        <dbReference type="ARBA" id="ARBA00023033"/>
    </source>
</evidence>
<evidence type="ECO:0000256" key="2">
    <source>
        <dbReference type="ARBA" id="ARBA00010617"/>
    </source>
</evidence>
<feature type="binding site" description="axial binding residue" evidence="8">
    <location>
        <position position="429"/>
    </location>
    <ligand>
        <name>heme</name>
        <dbReference type="ChEBI" id="CHEBI:30413"/>
    </ligand>
    <ligandPart>
        <name>Fe</name>
        <dbReference type="ChEBI" id="CHEBI:18248"/>
    </ligandPart>
</feature>
<evidence type="ECO:0000256" key="4">
    <source>
        <dbReference type="ARBA" id="ARBA00022723"/>
    </source>
</evidence>
<reference evidence="11" key="1">
    <citation type="submission" date="2019-06" db="EMBL/GenBank/DDBJ databases">
        <authorList>
            <person name="Broberg M."/>
        </authorList>
    </citation>
    <scope>NUCLEOTIDE SEQUENCE [LARGE SCALE GENOMIC DNA]</scope>
</reference>